<dbReference type="Pfam" id="PF01408">
    <property type="entry name" value="GFO_IDH_MocA"/>
    <property type="match status" value="1"/>
</dbReference>
<accession>A0A0L0P285</accession>
<evidence type="ECO:0000313" key="9">
    <source>
        <dbReference type="Proteomes" id="UP000037122"/>
    </source>
</evidence>
<dbReference type="SUPFAM" id="SSF51735">
    <property type="entry name" value="NAD(P)-binding Rossmann-fold domains"/>
    <property type="match status" value="1"/>
</dbReference>
<dbReference type="VEuPathDB" id="FungiDB:B9J08_000350"/>
<dbReference type="VEuPathDB" id="FungiDB:CJJ07_001972"/>
<dbReference type="EC" id="1.1.1.179" evidence="3"/>
<dbReference type="VEuPathDB" id="FungiDB:QG37_02416"/>
<comment type="caution">
    <text evidence="8">The sequence shown here is derived from an EMBL/GenBank/DDBJ whole genome shotgun (WGS) entry which is preliminary data.</text>
</comment>
<dbReference type="InterPro" id="IPR000683">
    <property type="entry name" value="Gfo/Idh/MocA-like_OxRdtase_N"/>
</dbReference>
<evidence type="ECO:0000256" key="5">
    <source>
        <dbReference type="ARBA" id="ARBA00049233"/>
    </source>
</evidence>
<dbReference type="InterPro" id="IPR036291">
    <property type="entry name" value="NAD(P)-bd_dom_sf"/>
</dbReference>
<dbReference type="VEuPathDB" id="FungiDB:CJJ09_002320"/>
<dbReference type="InterPro" id="IPR050984">
    <property type="entry name" value="Gfo/Idh/MocA_domain"/>
</dbReference>
<dbReference type="AlphaFoldDB" id="A0A0L0P285"/>
<dbReference type="GO" id="GO:0000166">
    <property type="term" value="F:nucleotide binding"/>
    <property type="evidence" value="ECO:0007669"/>
    <property type="project" value="InterPro"/>
</dbReference>
<dbReference type="Proteomes" id="UP000037122">
    <property type="component" value="Unassembled WGS sequence"/>
</dbReference>
<evidence type="ECO:0000256" key="4">
    <source>
        <dbReference type="ARBA" id="ARBA00042988"/>
    </source>
</evidence>
<dbReference type="SUPFAM" id="SSF55347">
    <property type="entry name" value="Glyceraldehyde-3-phosphate dehydrogenase-like, C-terminal domain"/>
    <property type="match status" value="1"/>
</dbReference>
<feature type="domain" description="Gfo/Idh/MocA-like oxidoreductase N-terminal" evidence="6">
    <location>
        <begin position="1"/>
        <end position="130"/>
    </location>
</feature>
<dbReference type="EMBL" id="LGST01000018">
    <property type="protein sequence ID" value="KNE00390.1"/>
    <property type="molecule type" value="Genomic_DNA"/>
</dbReference>
<dbReference type="VEuPathDB" id="FungiDB:CJI96_0001072"/>
<reference evidence="9" key="1">
    <citation type="journal article" date="2015" name="BMC Genomics">
        <title>Draft genome of a commonly misdiagnosed multidrug resistant pathogen Candida auris.</title>
        <authorList>
            <person name="Chatterjee S."/>
            <person name="Alampalli S.V."/>
            <person name="Nageshan R.K."/>
            <person name="Chettiar S.T."/>
            <person name="Joshi S."/>
            <person name="Tatu U.S."/>
        </authorList>
    </citation>
    <scope>NUCLEOTIDE SEQUENCE [LARGE SCALE GENOMIC DNA]</scope>
    <source>
        <strain evidence="9">6684</strain>
    </source>
</reference>
<evidence type="ECO:0000256" key="2">
    <source>
        <dbReference type="ARBA" id="ARBA00023002"/>
    </source>
</evidence>
<dbReference type="InterPro" id="IPR055170">
    <property type="entry name" value="GFO_IDH_MocA-like_dom"/>
</dbReference>
<evidence type="ECO:0000259" key="6">
    <source>
        <dbReference type="Pfam" id="PF01408"/>
    </source>
</evidence>
<dbReference type="PANTHER" id="PTHR22604:SF105">
    <property type="entry name" value="TRANS-1,2-DIHYDROBENZENE-1,2-DIOL DEHYDROGENASE"/>
    <property type="match status" value="1"/>
</dbReference>
<dbReference type="PANTHER" id="PTHR22604">
    <property type="entry name" value="OXIDOREDUCTASES"/>
    <property type="match status" value="1"/>
</dbReference>
<proteinExistence type="inferred from homology"/>
<evidence type="ECO:0000259" key="7">
    <source>
        <dbReference type="Pfam" id="PF22725"/>
    </source>
</evidence>
<dbReference type="VEuPathDB" id="FungiDB:CJI97_000350"/>
<comment type="similarity">
    <text evidence="1">Belongs to the Gfo/Idh/MocA family.</text>
</comment>
<organism evidence="8 9">
    <name type="scientific">Candidozyma auris</name>
    <name type="common">Yeast</name>
    <name type="synonym">Candida auris</name>
    <dbReference type="NCBI Taxonomy" id="498019"/>
    <lineage>
        <taxon>Eukaryota</taxon>
        <taxon>Fungi</taxon>
        <taxon>Dikarya</taxon>
        <taxon>Ascomycota</taxon>
        <taxon>Saccharomycotina</taxon>
        <taxon>Pichiomycetes</taxon>
        <taxon>Metschnikowiaceae</taxon>
        <taxon>Candidozyma</taxon>
    </lineage>
</organism>
<feature type="domain" description="GFO/IDH/MocA-like oxidoreductase" evidence="7">
    <location>
        <begin position="141"/>
        <end position="268"/>
    </location>
</feature>
<evidence type="ECO:0000313" key="8">
    <source>
        <dbReference type="EMBL" id="KNE00390.1"/>
    </source>
</evidence>
<dbReference type="Gene3D" id="3.30.360.10">
    <property type="entry name" value="Dihydrodipicolinate Reductase, domain 2"/>
    <property type="match status" value="1"/>
</dbReference>
<evidence type="ECO:0000256" key="1">
    <source>
        <dbReference type="ARBA" id="ARBA00010928"/>
    </source>
</evidence>
<name>A0A0L0P285_CANAR</name>
<protein>
    <recommendedName>
        <fullName evidence="3">D-xylose 1-dehydrogenase (NADP(+), D-xylono-1,5-lactone-forming)</fullName>
        <ecNumber evidence="3">1.1.1.179</ecNumber>
    </recommendedName>
    <alternativeName>
        <fullName evidence="4">D-xylose-NADP dehydrogenase</fullName>
    </alternativeName>
</protein>
<gene>
    <name evidence="8" type="ORF">QG37_02416</name>
</gene>
<dbReference type="Pfam" id="PF22725">
    <property type="entry name" value="GFO_IDH_MocA_C3"/>
    <property type="match status" value="1"/>
</dbReference>
<dbReference type="Gene3D" id="3.40.50.720">
    <property type="entry name" value="NAD(P)-binding Rossmann-like Domain"/>
    <property type="match status" value="1"/>
</dbReference>
<sequence>MKWGILGAGNIAGRFVKDLLLDELEHKHTVVAIGSSLVEKAKKFLEANGIVAEKNQGVLPQLQEKSDFFKNPDVEIVYVATPHVFHEEQVLEALKNKKHVLCEKPFTVTGEQARRVFEAAEKAGVFVMEGVWTRFIPAVLKAKQWVLQEKLIGDIKRCNGDFSIYLDMDTLPASSRARDINLAAGATLDVGIYPLTYTRIFLDEKLGKNATPFETKSFLTIDDSDKVDHVSTIIVKYKDGKHGIATSSNYTAAPERFLRLEGTKGTLELYGNPAAPKQAKVFDQDGNLVKEHLDKDSFDGFIHEANAAAEAVKAGKTQADAIPWDETVLMMDTMDKVRWENGFFYPGEKH</sequence>
<evidence type="ECO:0000256" key="3">
    <source>
        <dbReference type="ARBA" id="ARBA00038984"/>
    </source>
</evidence>
<keyword evidence="2" id="KW-0560">Oxidoreductase</keyword>
<comment type="catalytic activity">
    <reaction evidence="5">
        <text>D-xylose + NADP(+) = D-xylono-1,5-lactone + NADPH + H(+)</text>
        <dbReference type="Rhea" id="RHEA:22000"/>
        <dbReference type="ChEBI" id="CHEBI:15378"/>
        <dbReference type="ChEBI" id="CHEBI:15867"/>
        <dbReference type="ChEBI" id="CHEBI:53455"/>
        <dbReference type="ChEBI" id="CHEBI:57783"/>
        <dbReference type="ChEBI" id="CHEBI:58349"/>
        <dbReference type="EC" id="1.1.1.179"/>
    </reaction>
</comment>
<dbReference type="GO" id="GO:0047837">
    <property type="term" value="F:D-xylose 1-dehydrogenase (NADP+) activity"/>
    <property type="evidence" value="ECO:0007669"/>
    <property type="project" value="UniProtKB-EC"/>
</dbReference>